<dbReference type="EMBL" id="RQXV01000002">
    <property type="protein sequence ID" value="RRD00431.1"/>
    <property type="molecule type" value="Genomic_DNA"/>
</dbReference>
<dbReference type="Gene3D" id="3.40.190.170">
    <property type="entry name" value="Bacterial extracellular solute-binding protein, family 7"/>
    <property type="match status" value="1"/>
</dbReference>
<protein>
    <recommendedName>
        <fullName evidence="5">ABC transporter substrate-binding protein</fullName>
    </recommendedName>
</protein>
<evidence type="ECO:0000313" key="3">
    <source>
        <dbReference type="EMBL" id="RRD00431.1"/>
    </source>
</evidence>
<dbReference type="NCBIfam" id="NF037995">
    <property type="entry name" value="TRAP_S1"/>
    <property type="match status" value="1"/>
</dbReference>
<dbReference type="AlphaFoldDB" id="A0A3P1STF1"/>
<dbReference type="SUPFAM" id="SSF53850">
    <property type="entry name" value="Periplasmic binding protein-like II"/>
    <property type="match status" value="1"/>
</dbReference>
<dbReference type="GO" id="GO:0055085">
    <property type="term" value="P:transmembrane transport"/>
    <property type="evidence" value="ECO:0007669"/>
    <property type="project" value="InterPro"/>
</dbReference>
<keyword evidence="1 2" id="KW-0732">Signal</keyword>
<dbReference type="PANTHER" id="PTHR33376:SF5">
    <property type="entry name" value="EXTRACYTOPLASMIC SOLUTE RECEPTOR PROTEIN"/>
    <property type="match status" value="1"/>
</dbReference>
<dbReference type="InterPro" id="IPR038404">
    <property type="entry name" value="TRAP_DctP_sf"/>
</dbReference>
<evidence type="ECO:0000256" key="2">
    <source>
        <dbReference type="SAM" id="SignalP"/>
    </source>
</evidence>
<comment type="caution">
    <text evidence="3">The sequence shown here is derived from an EMBL/GenBank/DDBJ whole genome shotgun (WGS) entry which is preliminary data.</text>
</comment>
<keyword evidence="4" id="KW-1185">Reference proteome</keyword>
<reference evidence="3 4" key="1">
    <citation type="submission" date="2018-11" db="EMBL/GenBank/DDBJ databases">
        <title>The draft genome sequence of Amphritea balenae JAMM 1525T.</title>
        <authorList>
            <person name="Fang Z."/>
            <person name="Zhang Y."/>
            <person name="Han X."/>
        </authorList>
    </citation>
    <scope>NUCLEOTIDE SEQUENCE [LARGE SCALE GENOMIC DNA]</scope>
    <source>
        <strain evidence="3 4">JAMM 1525</strain>
    </source>
</reference>
<evidence type="ECO:0000313" key="4">
    <source>
        <dbReference type="Proteomes" id="UP000267535"/>
    </source>
</evidence>
<dbReference type="RefSeq" id="WP_124925012.1">
    <property type="nucleotide sequence ID" value="NZ_BMOH01000003.1"/>
</dbReference>
<feature type="chain" id="PRO_5018004454" description="ABC transporter substrate-binding protein" evidence="2">
    <location>
        <begin position="29"/>
        <end position="338"/>
    </location>
</feature>
<proteinExistence type="predicted"/>
<dbReference type="InterPro" id="IPR018389">
    <property type="entry name" value="DctP_fam"/>
</dbReference>
<accession>A0A3P1STF1</accession>
<name>A0A3P1STF1_9GAMM</name>
<evidence type="ECO:0000256" key="1">
    <source>
        <dbReference type="ARBA" id="ARBA00022729"/>
    </source>
</evidence>
<dbReference type="Proteomes" id="UP000267535">
    <property type="component" value="Unassembled WGS sequence"/>
</dbReference>
<dbReference type="InterPro" id="IPR006311">
    <property type="entry name" value="TAT_signal"/>
</dbReference>
<dbReference type="PANTHER" id="PTHR33376">
    <property type="match status" value="1"/>
</dbReference>
<dbReference type="OrthoDB" id="6073716at2"/>
<feature type="signal peptide" evidence="2">
    <location>
        <begin position="1"/>
        <end position="28"/>
    </location>
</feature>
<organism evidence="3 4">
    <name type="scientific">Amphritea balenae</name>
    <dbReference type="NCBI Taxonomy" id="452629"/>
    <lineage>
        <taxon>Bacteria</taxon>
        <taxon>Pseudomonadati</taxon>
        <taxon>Pseudomonadota</taxon>
        <taxon>Gammaproteobacteria</taxon>
        <taxon>Oceanospirillales</taxon>
        <taxon>Oceanospirillaceae</taxon>
        <taxon>Amphritea</taxon>
    </lineage>
</organism>
<dbReference type="PROSITE" id="PS51318">
    <property type="entry name" value="TAT"/>
    <property type="match status" value="1"/>
</dbReference>
<gene>
    <name evidence="3" type="ORF">EHS89_04890</name>
</gene>
<dbReference type="Pfam" id="PF03480">
    <property type="entry name" value="DctP"/>
    <property type="match status" value="1"/>
</dbReference>
<evidence type="ECO:0008006" key="5">
    <source>
        <dbReference type="Google" id="ProtNLM"/>
    </source>
</evidence>
<sequence>MKRRNILKAAAAGIAAAPLAMSTTNAQAASTVRLRMQTYWGTESDEMHDAFVDDVKTASNKTLRVKRFRGSELVPNADMLQAVSKGTIDMCQGYAGYWPGQLDIASIEAGLPGAWTDYDEAQYICETKGLNDLVREAYAEKGVHYLGPIMGGPFDLLTTKPVNSLDDLKNMKIRATPSVAKVLEKFDIPTVYLPGGELYLGLSTGTIDGVIYAGTNEYKAMKLYESAKYYTFLGMVNPGYADDMLINKAKWDSMSDDHKRIIEMAYAKHARKMHTWMVSGSIEAGTEGLFEFNTLPEADQARLREAAKVIWEEEAAKSPRNAKAIQILEAAAKATGRG</sequence>